<dbReference type="EMBL" id="JABRWJ010000004">
    <property type="protein sequence ID" value="NRF68449.1"/>
    <property type="molecule type" value="Genomic_DNA"/>
</dbReference>
<evidence type="ECO:0000256" key="1">
    <source>
        <dbReference type="SAM" id="Phobius"/>
    </source>
</evidence>
<keyword evidence="1" id="KW-0812">Transmembrane</keyword>
<evidence type="ECO:0000313" key="2">
    <source>
        <dbReference type="EMBL" id="NRF68449.1"/>
    </source>
</evidence>
<keyword evidence="1" id="KW-0472">Membrane</keyword>
<evidence type="ECO:0000313" key="3">
    <source>
        <dbReference type="Proteomes" id="UP000737171"/>
    </source>
</evidence>
<comment type="caution">
    <text evidence="2">The sequence shown here is derived from an EMBL/GenBank/DDBJ whole genome shotgun (WGS) entry which is preliminary data.</text>
</comment>
<keyword evidence="1" id="KW-1133">Transmembrane helix</keyword>
<dbReference type="Proteomes" id="UP000737171">
    <property type="component" value="Unassembled WGS sequence"/>
</dbReference>
<sequence>MSAQIVQIGKDRFICGLFWQSLSRPRELNKEAVELGRRMKFDLFVILRDYGTVQAGYANAIDGAKSGVYSLGSAVAKGVALEGAHYEGKREAVASWLAAVKVGEDKYAYFAVRDHCFLPNGDFAGSKQEVIDRLTSDYALGGWNVVFGDEELREIGFHNFQARGVGDFLPRGRGGAVRVHRWWRMRPLVAPRWAIAATIGGVASVVALAALWVQYTDRRAALEKAVVQQASRVVPSAHAAPPPPHPWPGQPLPADFVRACTAAFAHFSPGGWPIDSYDCNGNLATHAWKRGNSFVEYLRQAVPEAAVDLEGNGATLARPLSTTASGRDEPLLLAKDVLAQVVSSLQMLGLKPQLTLVPPPPPPPAPQGAALAPAPLPPSLPDWQTFRLSVNTGGLAPSEVVAVLQQPGVRLGRLLFNGTEWSIEGVIYAK</sequence>
<keyword evidence="3" id="KW-1185">Reference proteome</keyword>
<protein>
    <submittedName>
        <fullName evidence="2">Type 4b pilus protein PilO2</fullName>
    </submittedName>
</protein>
<organism evidence="2 3">
    <name type="scientific">Pseudaquabacterium terrae</name>
    <dbReference type="NCBI Taxonomy" id="2732868"/>
    <lineage>
        <taxon>Bacteria</taxon>
        <taxon>Pseudomonadati</taxon>
        <taxon>Pseudomonadota</taxon>
        <taxon>Betaproteobacteria</taxon>
        <taxon>Burkholderiales</taxon>
        <taxon>Sphaerotilaceae</taxon>
        <taxon>Pseudaquabacterium</taxon>
    </lineage>
</organism>
<reference evidence="2 3" key="1">
    <citation type="submission" date="2020-05" db="EMBL/GenBank/DDBJ databases">
        <title>Aquincola sp. isolate from soil.</title>
        <authorList>
            <person name="Han J."/>
            <person name="Kim D.-U."/>
        </authorList>
    </citation>
    <scope>NUCLEOTIDE SEQUENCE [LARGE SCALE GENOMIC DNA]</scope>
    <source>
        <strain evidence="2 3">S2</strain>
    </source>
</reference>
<feature type="transmembrane region" description="Helical" evidence="1">
    <location>
        <begin position="193"/>
        <end position="215"/>
    </location>
</feature>
<gene>
    <name evidence="2" type="primary">pilO2</name>
    <name evidence="2" type="ORF">HLB44_15750</name>
</gene>
<dbReference type="Pfam" id="PF06864">
    <property type="entry name" value="PAP_PilO"/>
    <property type="match status" value="1"/>
</dbReference>
<name>A0ABX2EIJ2_9BURK</name>
<dbReference type="RefSeq" id="WP_173124099.1">
    <property type="nucleotide sequence ID" value="NZ_JABRWJ010000004.1"/>
</dbReference>
<accession>A0ABX2EIJ2</accession>
<dbReference type="InterPro" id="IPR009663">
    <property type="entry name" value="PAP_PilO"/>
</dbReference>
<proteinExistence type="predicted"/>